<evidence type="ECO:0000313" key="7">
    <source>
        <dbReference type="Proteomes" id="UP000199074"/>
    </source>
</evidence>
<evidence type="ECO:0000256" key="1">
    <source>
        <dbReference type="ARBA" id="ARBA00004418"/>
    </source>
</evidence>
<keyword evidence="3" id="KW-0574">Periplasm</keyword>
<protein>
    <submittedName>
        <fullName evidence="6">Flagella basal body P-ring formation protein FlgA</fullName>
    </submittedName>
</protein>
<dbReference type="GO" id="GO:0044780">
    <property type="term" value="P:bacterial-type flagellum assembly"/>
    <property type="evidence" value="ECO:0007669"/>
    <property type="project" value="InterPro"/>
</dbReference>
<evidence type="ECO:0000259" key="5">
    <source>
        <dbReference type="SMART" id="SM00858"/>
    </source>
</evidence>
<dbReference type="STRING" id="429728.SAMN05216456_1132"/>
<dbReference type="PANTHER" id="PTHR36307:SF1">
    <property type="entry name" value="FLAGELLA BASAL BODY P-RING FORMATION PROTEIN FLGA"/>
    <property type="match status" value="1"/>
</dbReference>
<dbReference type="RefSeq" id="WP_139232490.1">
    <property type="nucleotide sequence ID" value="NZ_FPCK01000001.1"/>
</dbReference>
<accession>A0A1I7N802</accession>
<organism evidence="6 7">
    <name type="scientific">Devosia crocina</name>
    <dbReference type="NCBI Taxonomy" id="429728"/>
    <lineage>
        <taxon>Bacteria</taxon>
        <taxon>Pseudomonadati</taxon>
        <taxon>Pseudomonadota</taxon>
        <taxon>Alphaproteobacteria</taxon>
        <taxon>Hyphomicrobiales</taxon>
        <taxon>Devosiaceae</taxon>
        <taxon>Devosia</taxon>
    </lineage>
</organism>
<reference evidence="6 7" key="1">
    <citation type="submission" date="2016-10" db="EMBL/GenBank/DDBJ databases">
        <authorList>
            <person name="de Groot N.N."/>
        </authorList>
    </citation>
    <scope>NUCLEOTIDE SEQUENCE [LARGE SCALE GENOMIC DNA]</scope>
    <source>
        <strain evidence="6 7">IPL20</strain>
    </source>
</reference>
<feature type="domain" description="SAF" evidence="5">
    <location>
        <begin position="182"/>
        <end position="244"/>
    </location>
</feature>
<dbReference type="AlphaFoldDB" id="A0A1I7N802"/>
<dbReference type="OrthoDB" id="5323072at2"/>
<keyword evidence="2 4" id="KW-0732">Signal</keyword>
<keyword evidence="6" id="KW-0969">Cilium</keyword>
<dbReference type="InterPro" id="IPR039246">
    <property type="entry name" value="Flagellar_FlgA"/>
</dbReference>
<dbReference type="NCBIfam" id="TIGR03170">
    <property type="entry name" value="flgA_cterm"/>
    <property type="match status" value="1"/>
</dbReference>
<evidence type="ECO:0000256" key="4">
    <source>
        <dbReference type="SAM" id="SignalP"/>
    </source>
</evidence>
<dbReference type="PANTHER" id="PTHR36307">
    <property type="entry name" value="FLAGELLA BASAL BODY P-RING FORMATION PROTEIN FLGA"/>
    <property type="match status" value="1"/>
</dbReference>
<dbReference type="Pfam" id="PF13144">
    <property type="entry name" value="ChapFlgA"/>
    <property type="match status" value="1"/>
</dbReference>
<proteinExistence type="predicted"/>
<dbReference type="CDD" id="cd11614">
    <property type="entry name" value="SAF_CpaB_FlgA_like"/>
    <property type="match status" value="1"/>
</dbReference>
<dbReference type="Gene3D" id="2.30.30.760">
    <property type="match status" value="1"/>
</dbReference>
<feature type="chain" id="PRO_5011768683" evidence="4">
    <location>
        <begin position="23"/>
        <end position="315"/>
    </location>
</feature>
<evidence type="ECO:0000256" key="3">
    <source>
        <dbReference type="ARBA" id="ARBA00022764"/>
    </source>
</evidence>
<dbReference type="Proteomes" id="UP000199074">
    <property type="component" value="Unassembled WGS sequence"/>
</dbReference>
<evidence type="ECO:0000313" key="6">
    <source>
        <dbReference type="EMBL" id="SFV30794.1"/>
    </source>
</evidence>
<keyword evidence="7" id="KW-1185">Reference proteome</keyword>
<evidence type="ECO:0000256" key="2">
    <source>
        <dbReference type="ARBA" id="ARBA00022729"/>
    </source>
</evidence>
<gene>
    <name evidence="6" type="ORF">SAMN05216456_1132</name>
</gene>
<comment type="subcellular location">
    <subcellularLocation>
        <location evidence="1">Periplasm</location>
    </subcellularLocation>
</comment>
<keyword evidence="6" id="KW-0966">Cell projection</keyword>
<dbReference type="EMBL" id="FPCK01000001">
    <property type="protein sequence ID" value="SFV30794.1"/>
    <property type="molecule type" value="Genomic_DNA"/>
</dbReference>
<dbReference type="GO" id="GO:0042597">
    <property type="term" value="C:periplasmic space"/>
    <property type="evidence" value="ECO:0007669"/>
    <property type="project" value="UniProtKB-SubCell"/>
</dbReference>
<keyword evidence="6" id="KW-0282">Flagellum</keyword>
<dbReference type="InterPro" id="IPR013974">
    <property type="entry name" value="SAF"/>
</dbReference>
<sequence length="315" mass="32536">MTLFHKLAMVSAFALTAAGAEAAPVLRGDITVLNTVVTVADMFDEAGALAEKPIFSAPAPGTTGTVDLASIRAAAARVGIVSFEANGLSAINVTRAGATVDERTLTGLILSDLSGRGLMGPGVNATVRFSRFIDPVQVATSGVAVRLDQLRYASGGRDFTARFVLAGQNRVLDLSGTIDMTVDMPHLAANMPAGTILLPEHVVMRPVPASQADAFGYVPLDQLVGMSLNRQSREGMLLRASDISPPLAVSKNELVTIIYRRGPMTLTVKGQAITSASRGAGLQVLNLASKRVITATAVAPGTVEVTSGSVSLAGL</sequence>
<feature type="signal peptide" evidence="4">
    <location>
        <begin position="1"/>
        <end position="22"/>
    </location>
</feature>
<dbReference type="SMART" id="SM00858">
    <property type="entry name" value="SAF"/>
    <property type="match status" value="1"/>
</dbReference>
<name>A0A1I7N802_9HYPH</name>
<dbReference type="InterPro" id="IPR017585">
    <property type="entry name" value="SAF_FlgA"/>
</dbReference>